<accession>A0ABU0WQA5</accession>
<organism evidence="1 2">
    <name type="scientific">Azospirillum isscasi</name>
    <dbReference type="NCBI Taxonomy" id="3053926"/>
    <lineage>
        <taxon>Bacteria</taxon>
        <taxon>Pseudomonadati</taxon>
        <taxon>Pseudomonadota</taxon>
        <taxon>Alphaproteobacteria</taxon>
        <taxon>Rhodospirillales</taxon>
        <taxon>Azospirillaceae</taxon>
        <taxon>Azospirillum</taxon>
    </lineage>
</organism>
<comment type="caution">
    <text evidence="1">The sequence shown here is derived from an EMBL/GenBank/DDBJ whole genome shotgun (WGS) entry which is preliminary data.</text>
</comment>
<sequence length="273" mass="30462">MYENTISLFYHALSELGHIVKVSENSIDTGAYNILLPPKVFRAEEVVTYLLSNRIPYGFIGVETFDGFKHHRLDDASGNPAVFHRFVQGAQHIFCLFKQDIDRYRNLGGKAVYAKYGFSDGVAEIRRPKAHPIDVFFFGDVEGRSRRTRILQDLADRGLHVHLLTGASNSRPALVRNSLIGMAKINININHSSHVSPQRVVFLANNAIPCVSDSAEDPDGYLATAMVRHGDAELIDWCCDYVRSGDVLADGDRAYDILRQDPMSRILEAALDG</sequence>
<evidence type="ECO:0000313" key="1">
    <source>
        <dbReference type="EMBL" id="MDQ2106420.1"/>
    </source>
</evidence>
<protein>
    <recommendedName>
        <fullName evidence="3">Glycosyltransferase family 1 protein</fullName>
    </recommendedName>
</protein>
<evidence type="ECO:0008006" key="3">
    <source>
        <dbReference type="Google" id="ProtNLM"/>
    </source>
</evidence>
<dbReference type="EMBL" id="JAUJFI010000243">
    <property type="protein sequence ID" value="MDQ2106420.1"/>
    <property type="molecule type" value="Genomic_DNA"/>
</dbReference>
<dbReference type="RefSeq" id="WP_306711760.1">
    <property type="nucleotide sequence ID" value="NZ_JAUJFI010000243.1"/>
</dbReference>
<evidence type="ECO:0000313" key="2">
    <source>
        <dbReference type="Proteomes" id="UP001227317"/>
    </source>
</evidence>
<keyword evidence="2" id="KW-1185">Reference proteome</keyword>
<gene>
    <name evidence="1" type="ORF">QSG27_27260</name>
</gene>
<proteinExistence type="predicted"/>
<dbReference type="Proteomes" id="UP001227317">
    <property type="component" value="Unassembled WGS sequence"/>
</dbReference>
<name>A0ABU0WQA5_9PROT</name>
<reference evidence="1 2" key="1">
    <citation type="submission" date="2023-06" db="EMBL/GenBank/DDBJ databases">
        <title>Azospirillum isscasensis sp.nov, a bacterium isolated from rhizosphere soil of rice.</title>
        <authorList>
            <person name="Wang H."/>
        </authorList>
    </citation>
    <scope>NUCLEOTIDE SEQUENCE [LARGE SCALE GENOMIC DNA]</scope>
    <source>
        <strain evidence="1 2">C340-1</strain>
    </source>
</reference>